<accession>A0A0B7AMM9</accession>
<feature type="non-terminal residue" evidence="3">
    <location>
        <position position="1"/>
    </location>
</feature>
<gene>
    <name evidence="3" type="primary">ORF124760</name>
    <name evidence="1" type="synonym">ORF124727</name>
    <name evidence="2" type="synonym">ORF124734</name>
</gene>
<evidence type="ECO:0000313" key="2">
    <source>
        <dbReference type="EMBL" id="CEK81187.1"/>
    </source>
</evidence>
<reference evidence="3" key="1">
    <citation type="submission" date="2014-12" db="EMBL/GenBank/DDBJ databases">
        <title>Insight into the proteome of Arion vulgaris.</title>
        <authorList>
            <person name="Aradska J."/>
            <person name="Bulat T."/>
            <person name="Smidak R."/>
            <person name="Sarate P."/>
            <person name="Gangsoo J."/>
            <person name="Sialana F."/>
            <person name="Bilban M."/>
            <person name="Lubec G."/>
        </authorList>
    </citation>
    <scope>NUCLEOTIDE SEQUENCE</scope>
    <source>
        <tissue evidence="3">Skin</tissue>
    </source>
</reference>
<evidence type="ECO:0000313" key="3">
    <source>
        <dbReference type="EMBL" id="CEK81190.1"/>
    </source>
</evidence>
<dbReference type="AlphaFoldDB" id="A0A0B7AMM9"/>
<dbReference type="EMBL" id="HACG01034321">
    <property type="protein sequence ID" value="CEK81186.1"/>
    <property type="molecule type" value="Transcribed_RNA"/>
</dbReference>
<proteinExistence type="predicted"/>
<organism evidence="3">
    <name type="scientific">Arion vulgaris</name>
    <dbReference type="NCBI Taxonomy" id="1028688"/>
    <lineage>
        <taxon>Eukaryota</taxon>
        <taxon>Metazoa</taxon>
        <taxon>Spiralia</taxon>
        <taxon>Lophotrochozoa</taxon>
        <taxon>Mollusca</taxon>
        <taxon>Gastropoda</taxon>
        <taxon>Heterobranchia</taxon>
        <taxon>Euthyneura</taxon>
        <taxon>Panpulmonata</taxon>
        <taxon>Eupulmonata</taxon>
        <taxon>Stylommatophora</taxon>
        <taxon>Helicina</taxon>
        <taxon>Arionoidea</taxon>
        <taxon>Arionidae</taxon>
        <taxon>Arion</taxon>
    </lineage>
</organism>
<dbReference type="EMBL" id="HACG01034322">
    <property type="protein sequence ID" value="CEK81187.1"/>
    <property type="molecule type" value="Transcribed_RNA"/>
</dbReference>
<evidence type="ECO:0000313" key="1">
    <source>
        <dbReference type="EMBL" id="CEK81186.1"/>
    </source>
</evidence>
<protein>
    <submittedName>
        <fullName evidence="3">Uncharacterized protein</fullName>
    </submittedName>
</protein>
<dbReference type="EMBL" id="HACG01034325">
    <property type="protein sequence ID" value="CEK81190.1"/>
    <property type="molecule type" value="Transcribed_RNA"/>
</dbReference>
<sequence>QRASSYVGSLPGKLKLLGTIACNSYSPLIKICRRIANSWMDCIMQVSVCFLDRAVKV</sequence>
<name>A0A0B7AMM9_9EUPU</name>